<sequence length="123" mass="13546">MLGDETTEVSSQLLIALYTDDIAEAQGWLPEGQIYQDFLVLLRVYLGWRYKARIQLTVPARLLPAPVLGETPFMLGMTGILGVEGEEIPPDIPATFTTEPGGYCGMPSATLQQGNQRVAYHFD</sequence>
<dbReference type="Proteomes" id="UP000255050">
    <property type="component" value="Unassembled WGS sequence"/>
</dbReference>
<dbReference type="Pfam" id="PF06996">
    <property type="entry name" value="T6SS_TssG"/>
    <property type="match status" value="1"/>
</dbReference>
<dbReference type="AlphaFoldDB" id="A0A7H4LU50"/>
<proteinExistence type="predicted"/>
<protein>
    <submittedName>
        <fullName evidence="1">Type VI secretion system protein ImpH</fullName>
    </submittedName>
</protein>
<reference evidence="1 2" key="1">
    <citation type="submission" date="2018-06" db="EMBL/GenBank/DDBJ databases">
        <authorList>
            <consortium name="Pathogen Informatics"/>
            <person name="Doyle S."/>
        </authorList>
    </citation>
    <scope>NUCLEOTIDE SEQUENCE [LARGE SCALE GENOMIC DNA]</scope>
    <source>
        <strain evidence="1 2">NCTC11694</strain>
    </source>
</reference>
<dbReference type="PANTHER" id="PTHR35564">
    <property type="match status" value="1"/>
</dbReference>
<evidence type="ECO:0000313" key="2">
    <source>
        <dbReference type="Proteomes" id="UP000255050"/>
    </source>
</evidence>
<organism evidence="1 2">
    <name type="scientific">Klebsiella michiganensis</name>
    <dbReference type="NCBI Taxonomy" id="1134687"/>
    <lineage>
        <taxon>Bacteria</taxon>
        <taxon>Pseudomonadati</taxon>
        <taxon>Pseudomonadota</taxon>
        <taxon>Gammaproteobacteria</taxon>
        <taxon>Enterobacterales</taxon>
        <taxon>Enterobacteriaceae</taxon>
        <taxon>Klebsiella/Raoultella group</taxon>
        <taxon>Klebsiella</taxon>
    </lineage>
</organism>
<evidence type="ECO:0000313" key="1">
    <source>
        <dbReference type="EMBL" id="STR39676.1"/>
    </source>
</evidence>
<dbReference type="EMBL" id="UGJR01000002">
    <property type="protein sequence ID" value="STR39676.1"/>
    <property type="molecule type" value="Genomic_DNA"/>
</dbReference>
<comment type="caution">
    <text evidence="1">The sequence shown here is derived from an EMBL/GenBank/DDBJ whole genome shotgun (WGS) entry which is preliminary data.</text>
</comment>
<name>A0A7H4LU50_9ENTR</name>
<gene>
    <name evidence="1" type="ORF">NCTC11694_00819</name>
</gene>
<dbReference type="InterPro" id="IPR010732">
    <property type="entry name" value="T6SS_TssG-like"/>
</dbReference>
<accession>A0A7H4LU50</accession>
<dbReference type="PANTHER" id="PTHR35564:SF3">
    <property type="entry name" value="TYPE VI SECRETION SYSTEM BASEPLATE SUBUNIT TSSG"/>
    <property type="match status" value="1"/>
</dbReference>